<dbReference type="RefSeq" id="WP_344397176.1">
    <property type="nucleotide sequence ID" value="NZ_BAAASJ010000125.1"/>
</dbReference>
<dbReference type="EMBL" id="BAAASJ010000125">
    <property type="protein sequence ID" value="GAA2664602.1"/>
    <property type="molecule type" value="Genomic_DNA"/>
</dbReference>
<evidence type="ECO:0000256" key="1">
    <source>
        <dbReference type="ARBA" id="ARBA00005564"/>
    </source>
</evidence>
<evidence type="ECO:0000313" key="2">
    <source>
        <dbReference type="EMBL" id="GAA2664602.1"/>
    </source>
</evidence>
<accession>A0ABN3S3W0</accession>
<dbReference type="InterPro" id="IPR019405">
    <property type="entry name" value="Lactonase_7-beta_prop"/>
</dbReference>
<dbReference type="Pfam" id="PF10282">
    <property type="entry name" value="Lactonase"/>
    <property type="match status" value="1"/>
</dbReference>
<dbReference type="PANTHER" id="PTHR30344:SF1">
    <property type="entry name" value="6-PHOSPHOGLUCONOLACTONASE"/>
    <property type="match status" value="1"/>
</dbReference>
<dbReference type="Proteomes" id="UP001500151">
    <property type="component" value="Unassembled WGS sequence"/>
</dbReference>
<organism evidence="2 3">
    <name type="scientific">Streptomyces vastus</name>
    <dbReference type="NCBI Taxonomy" id="285451"/>
    <lineage>
        <taxon>Bacteria</taxon>
        <taxon>Bacillati</taxon>
        <taxon>Actinomycetota</taxon>
        <taxon>Actinomycetes</taxon>
        <taxon>Kitasatosporales</taxon>
        <taxon>Streptomycetaceae</taxon>
        <taxon>Streptomyces</taxon>
    </lineage>
</organism>
<name>A0ABN3S3W0_9ACTN</name>
<comment type="caution">
    <text evidence="2">The sequence shown here is derived from an EMBL/GenBank/DDBJ whole genome shotgun (WGS) entry which is preliminary data.</text>
</comment>
<proteinExistence type="inferred from homology"/>
<dbReference type="InterPro" id="IPR011048">
    <property type="entry name" value="Haem_d1_sf"/>
</dbReference>
<protein>
    <submittedName>
        <fullName evidence="2">Lactonase family protein</fullName>
    </submittedName>
</protein>
<sequence length="357" mass="36310">MPTPSSTDEVAVLTGSYTPDSGGDGAGIAALKLAPGTGHLAHDTKVPPVPVSGASFLAAHPSLDVVYSTHETDPGTVSALIRHGDGQLAPLGDPLSSGGANPCHLTVHPDGGWLLTANYGSDTAPGSVAVHRLGADGRPVELTDVAVHEGAGPVAGRQEGSHAHQMLVDPAGRYVLATDLGADSVFTYRLDPRTGTLARVAVNRLRAGSGPRHLAFAPGGELVFSADELSSTVTCHRYDAGTGTLTGLSSAPATAVRDVTNQPGGIVTSPCGRFVWVTNRGADTVAAFRVTGTTLEPVYEMPTGGTWPRGLTYADDHLLVANQHSGTLVALRVLADGALRQAGPALSVPSVVCALAL</sequence>
<dbReference type="InterPro" id="IPR015943">
    <property type="entry name" value="WD40/YVTN_repeat-like_dom_sf"/>
</dbReference>
<evidence type="ECO:0000313" key="3">
    <source>
        <dbReference type="Proteomes" id="UP001500151"/>
    </source>
</evidence>
<gene>
    <name evidence="2" type="ORF">GCM10010307_86260</name>
</gene>
<dbReference type="PANTHER" id="PTHR30344">
    <property type="entry name" value="6-PHOSPHOGLUCONOLACTONASE-RELATED"/>
    <property type="match status" value="1"/>
</dbReference>
<dbReference type="SUPFAM" id="SSF51004">
    <property type="entry name" value="C-terminal (heme d1) domain of cytochrome cd1-nitrite reductase"/>
    <property type="match status" value="1"/>
</dbReference>
<comment type="similarity">
    <text evidence="1">Belongs to the cycloisomerase 2 family.</text>
</comment>
<reference evidence="2 3" key="1">
    <citation type="journal article" date="2019" name="Int. J. Syst. Evol. Microbiol.">
        <title>The Global Catalogue of Microorganisms (GCM) 10K type strain sequencing project: providing services to taxonomists for standard genome sequencing and annotation.</title>
        <authorList>
            <consortium name="The Broad Institute Genomics Platform"/>
            <consortium name="The Broad Institute Genome Sequencing Center for Infectious Disease"/>
            <person name="Wu L."/>
            <person name="Ma J."/>
        </authorList>
    </citation>
    <scope>NUCLEOTIDE SEQUENCE [LARGE SCALE GENOMIC DNA]</scope>
    <source>
        <strain evidence="2 3">JCM 4524</strain>
    </source>
</reference>
<dbReference type="InterPro" id="IPR050282">
    <property type="entry name" value="Cycloisomerase_2"/>
</dbReference>
<dbReference type="Gene3D" id="2.130.10.10">
    <property type="entry name" value="YVTN repeat-like/Quinoprotein amine dehydrogenase"/>
    <property type="match status" value="1"/>
</dbReference>
<keyword evidence="3" id="KW-1185">Reference proteome</keyword>